<dbReference type="PROSITE" id="PS50206">
    <property type="entry name" value="RHODANESE_3"/>
    <property type="match status" value="1"/>
</dbReference>
<keyword evidence="4" id="KW-1185">Reference proteome</keyword>
<evidence type="ECO:0000313" key="3">
    <source>
        <dbReference type="EMBL" id="APG27389.1"/>
    </source>
</evidence>
<dbReference type="AlphaFoldDB" id="A0A1L3GN78"/>
<accession>A0A1L3GN78</accession>
<feature type="chain" id="PRO_5010242575" description="Rhodanese domain-containing protein" evidence="1">
    <location>
        <begin position="22"/>
        <end position="139"/>
    </location>
</feature>
<dbReference type="OrthoDB" id="9800872at2"/>
<dbReference type="InterPro" id="IPR001763">
    <property type="entry name" value="Rhodanese-like_dom"/>
</dbReference>
<evidence type="ECO:0000259" key="2">
    <source>
        <dbReference type="PROSITE" id="PS50206"/>
    </source>
</evidence>
<dbReference type="Proteomes" id="UP000182517">
    <property type="component" value="Chromosome"/>
</dbReference>
<evidence type="ECO:0000313" key="4">
    <source>
        <dbReference type="Proteomes" id="UP000182517"/>
    </source>
</evidence>
<dbReference type="EMBL" id="CP015519">
    <property type="protein sequence ID" value="APG27389.1"/>
    <property type="molecule type" value="Genomic_DNA"/>
</dbReference>
<protein>
    <recommendedName>
        <fullName evidence="2">Rhodanese domain-containing protein</fullName>
    </recommendedName>
</protein>
<reference evidence="3 4" key="1">
    <citation type="journal article" date="2017" name="Genome Announc.">
        <title>Complete Genome Sequences of Two Acetylene-Fermenting Pelobacter acetylenicus Strains.</title>
        <authorList>
            <person name="Sutton J.M."/>
            <person name="Baesman S.M."/>
            <person name="Fierst J.L."/>
            <person name="Poret-Peterson A.T."/>
            <person name="Oremland R.S."/>
            <person name="Dunlap D.S."/>
            <person name="Akob D.M."/>
        </authorList>
    </citation>
    <scope>NUCLEOTIDE SEQUENCE [LARGE SCALE GENOMIC DNA]</scope>
    <source>
        <strain evidence="3 4">SFB93</strain>
    </source>
</reference>
<sequence>MKKLFMLIVSAVALLSVSAWAGSYHYISAAEVKQKVETQEGLLLLDIQVKKEFDQHHISGAIDTYAYPVKSETDRNKLAAVLGQAKTSAEPIVIICPRGGGGAKRAYDYLKSQDIAEGRLMILEGGQAKWPYEELLAKK</sequence>
<dbReference type="InterPro" id="IPR036873">
    <property type="entry name" value="Rhodanese-like_dom_sf"/>
</dbReference>
<dbReference type="Gene3D" id="3.40.250.10">
    <property type="entry name" value="Rhodanese-like domain"/>
    <property type="match status" value="1"/>
</dbReference>
<gene>
    <name evidence="3" type="ORF">A7E78_05760</name>
</gene>
<dbReference type="STRING" id="1842532.A7E78_05760"/>
<proteinExistence type="predicted"/>
<organism evidence="3 4">
    <name type="scientific">Syntrophotalea acetylenivorans</name>
    <dbReference type="NCBI Taxonomy" id="1842532"/>
    <lineage>
        <taxon>Bacteria</taxon>
        <taxon>Pseudomonadati</taxon>
        <taxon>Thermodesulfobacteriota</taxon>
        <taxon>Desulfuromonadia</taxon>
        <taxon>Desulfuromonadales</taxon>
        <taxon>Syntrophotaleaceae</taxon>
        <taxon>Syntrophotalea</taxon>
    </lineage>
</organism>
<dbReference type="KEGG" id="pef:A7E78_05760"/>
<dbReference type="SUPFAM" id="SSF52821">
    <property type="entry name" value="Rhodanese/Cell cycle control phosphatase"/>
    <property type="match status" value="1"/>
</dbReference>
<evidence type="ECO:0000256" key="1">
    <source>
        <dbReference type="SAM" id="SignalP"/>
    </source>
</evidence>
<feature type="signal peptide" evidence="1">
    <location>
        <begin position="1"/>
        <end position="21"/>
    </location>
</feature>
<name>A0A1L3GN78_9BACT</name>
<dbReference type="RefSeq" id="WP_072283357.1">
    <property type="nucleotide sequence ID" value="NZ_CP015519.1"/>
</dbReference>
<dbReference type="SMART" id="SM00450">
    <property type="entry name" value="RHOD"/>
    <property type="match status" value="1"/>
</dbReference>
<dbReference type="Pfam" id="PF00581">
    <property type="entry name" value="Rhodanese"/>
    <property type="match status" value="1"/>
</dbReference>
<dbReference type="CDD" id="cd00158">
    <property type="entry name" value="RHOD"/>
    <property type="match status" value="1"/>
</dbReference>
<keyword evidence="1" id="KW-0732">Signal</keyword>
<feature type="domain" description="Rhodanese" evidence="2">
    <location>
        <begin position="38"/>
        <end position="139"/>
    </location>
</feature>